<accession>A0A8H7Z6S3</accession>
<dbReference type="VEuPathDB" id="FungiDB:I7I52_03701"/>
<evidence type="ECO:0000313" key="1">
    <source>
        <dbReference type="EMBL" id="KAG5305139.1"/>
    </source>
</evidence>
<dbReference type="Proteomes" id="UP000670092">
    <property type="component" value="Unassembled WGS sequence"/>
</dbReference>
<gene>
    <name evidence="1" type="ORF">I7I52_03701</name>
</gene>
<comment type="caution">
    <text evidence="1">The sequence shown here is derived from an EMBL/GenBank/DDBJ whole genome shotgun (WGS) entry which is preliminary data.</text>
</comment>
<organism evidence="1 2">
    <name type="scientific">Ajellomyces capsulatus</name>
    <name type="common">Darling's disease fungus</name>
    <name type="synonym">Histoplasma capsulatum</name>
    <dbReference type="NCBI Taxonomy" id="5037"/>
    <lineage>
        <taxon>Eukaryota</taxon>
        <taxon>Fungi</taxon>
        <taxon>Dikarya</taxon>
        <taxon>Ascomycota</taxon>
        <taxon>Pezizomycotina</taxon>
        <taxon>Eurotiomycetes</taxon>
        <taxon>Eurotiomycetidae</taxon>
        <taxon>Onygenales</taxon>
        <taxon>Ajellomycetaceae</taxon>
        <taxon>Histoplasma</taxon>
    </lineage>
</organism>
<proteinExistence type="predicted"/>
<evidence type="ECO:0000313" key="2">
    <source>
        <dbReference type="Proteomes" id="UP000670092"/>
    </source>
</evidence>
<name>A0A8H7Z6S3_AJECA</name>
<sequence length="64" mass="7019">MRVGRRRSGGGRAECLGLYGKQKKSVKKEFSMNILEAFALSFGPMIASDSVLDTLGKWLSVIVK</sequence>
<dbReference type="EMBL" id="JAEVHI010000001">
    <property type="protein sequence ID" value="KAG5305139.1"/>
    <property type="molecule type" value="Genomic_DNA"/>
</dbReference>
<dbReference type="AlphaFoldDB" id="A0A8H7Z6S3"/>
<reference evidence="1 2" key="1">
    <citation type="submission" date="2021-01" db="EMBL/GenBank/DDBJ databases">
        <title>Chromosome-level genome assembly of a human fungal pathogen reveals clustering of transcriptionally co-regulated genes.</title>
        <authorList>
            <person name="Voorhies M."/>
            <person name="Cohen S."/>
            <person name="Shea T.P."/>
            <person name="Petrus S."/>
            <person name="Munoz J.F."/>
            <person name="Poplawski S."/>
            <person name="Goldman W.E."/>
            <person name="Michael T."/>
            <person name="Cuomo C.A."/>
            <person name="Sil A."/>
            <person name="Beyhan S."/>
        </authorList>
    </citation>
    <scope>NUCLEOTIDE SEQUENCE [LARGE SCALE GENOMIC DNA]</scope>
    <source>
        <strain evidence="1 2">G184AR</strain>
    </source>
</reference>
<protein>
    <submittedName>
        <fullName evidence="1">Uncharacterized protein</fullName>
    </submittedName>
</protein>